<feature type="compositionally biased region" description="Low complexity" evidence="1">
    <location>
        <begin position="91"/>
        <end position="119"/>
    </location>
</feature>
<proteinExistence type="predicted"/>
<dbReference type="AlphaFoldDB" id="A0A9P4LER1"/>
<feature type="compositionally biased region" description="Polar residues" evidence="1">
    <location>
        <begin position="261"/>
        <end position="276"/>
    </location>
</feature>
<comment type="caution">
    <text evidence="2">The sequence shown here is derived from an EMBL/GenBank/DDBJ whole genome shotgun (WGS) entry which is preliminary data.</text>
</comment>
<feature type="compositionally biased region" description="Basic and acidic residues" evidence="1">
    <location>
        <begin position="469"/>
        <end position="483"/>
    </location>
</feature>
<evidence type="ECO:0000313" key="3">
    <source>
        <dbReference type="Proteomes" id="UP000799777"/>
    </source>
</evidence>
<evidence type="ECO:0000256" key="1">
    <source>
        <dbReference type="SAM" id="MobiDB-lite"/>
    </source>
</evidence>
<organism evidence="2 3">
    <name type="scientific">Setomelanomma holmii</name>
    <dbReference type="NCBI Taxonomy" id="210430"/>
    <lineage>
        <taxon>Eukaryota</taxon>
        <taxon>Fungi</taxon>
        <taxon>Dikarya</taxon>
        <taxon>Ascomycota</taxon>
        <taxon>Pezizomycotina</taxon>
        <taxon>Dothideomycetes</taxon>
        <taxon>Pleosporomycetidae</taxon>
        <taxon>Pleosporales</taxon>
        <taxon>Pleosporineae</taxon>
        <taxon>Phaeosphaeriaceae</taxon>
        <taxon>Setomelanomma</taxon>
    </lineage>
</organism>
<dbReference type="Proteomes" id="UP000799777">
    <property type="component" value="Unassembled WGS sequence"/>
</dbReference>
<feature type="region of interest" description="Disordered" evidence="1">
    <location>
        <begin position="91"/>
        <end position="124"/>
    </location>
</feature>
<accession>A0A9P4LER1</accession>
<feature type="region of interest" description="Disordered" evidence="1">
    <location>
        <begin position="423"/>
        <end position="484"/>
    </location>
</feature>
<feature type="compositionally biased region" description="Low complexity" evidence="1">
    <location>
        <begin position="423"/>
        <end position="441"/>
    </location>
</feature>
<feature type="compositionally biased region" description="Polar residues" evidence="1">
    <location>
        <begin position="220"/>
        <end position="234"/>
    </location>
</feature>
<sequence length="652" mass="70969">MDGHDAQLQQSFAHLTYITPRGETLTFARFQELMRRMHATMQAGGSLRRQDRHQMLWMLQQNHPNHAWLQGQVMSPPPNTAPNVLQHLGRRAGVQQQAQDAQGSQQQQTRQGMRQQEAQSQQIGGIARALPQASVFGQQSGPGQSPRWPNFAPTAPNMIPAGNAQYQQGLSRGIPGVQAGNSAKVDPRMATATLPQGLGYPTPSPSQASPNFAGHPSPTSPQSHTARPSSSGLQPQHAHAPKKSSPLASSFDGSVGLSAHTFHSSEPLSTTDSPQQLHDGIGATQVAGRARRPSSTSASSYPIQPQGSPPIPRNGQPNGPAPRMGMFQPPPSRPPSANGNGAQGQRMQAPPARDSKEGRLHSQASSRGVAHLDMSTQKFDVEHMTPEQQQHFKEMKQTVAARGRTKEEIALIQLHQSAMNRNADAAMSPPAQSASAGAQSKPSRKDKKRKDAPTSDSQLKKRQQTVDQLAREVEAAARRDAAEPNRGFHSSTIIINADKYRNPRPHIIVQAKEVNAHAIEHGVHMSDVELNNDVRKTEQAWLMNQEAIRMAQSLLDPSADRVARIVQQSARPQGIVYVAEPTIAAAREKVKDGRFDYTYSAGDVNLLRSAAMDVLERCAREIDGELRAPEEDVLNEQKADLLFAMGELRRDA</sequence>
<name>A0A9P4LER1_9PLEO</name>
<dbReference type="OrthoDB" id="10617551at2759"/>
<dbReference type="EMBL" id="ML978339">
    <property type="protein sequence ID" value="KAF2023566.1"/>
    <property type="molecule type" value="Genomic_DNA"/>
</dbReference>
<keyword evidence="3" id="KW-1185">Reference proteome</keyword>
<feature type="region of interest" description="Disordered" evidence="1">
    <location>
        <begin position="136"/>
        <end position="162"/>
    </location>
</feature>
<feature type="compositionally biased region" description="Polar residues" evidence="1">
    <location>
        <begin position="335"/>
        <end position="346"/>
    </location>
</feature>
<reference evidence="2" key="1">
    <citation type="journal article" date="2020" name="Stud. Mycol.">
        <title>101 Dothideomycetes genomes: a test case for predicting lifestyles and emergence of pathogens.</title>
        <authorList>
            <person name="Haridas S."/>
            <person name="Albert R."/>
            <person name="Binder M."/>
            <person name="Bloem J."/>
            <person name="Labutti K."/>
            <person name="Salamov A."/>
            <person name="Andreopoulos B."/>
            <person name="Baker S."/>
            <person name="Barry K."/>
            <person name="Bills G."/>
            <person name="Bluhm B."/>
            <person name="Cannon C."/>
            <person name="Castanera R."/>
            <person name="Culley D."/>
            <person name="Daum C."/>
            <person name="Ezra D."/>
            <person name="Gonzalez J."/>
            <person name="Henrissat B."/>
            <person name="Kuo A."/>
            <person name="Liang C."/>
            <person name="Lipzen A."/>
            <person name="Lutzoni F."/>
            <person name="Magnuson J."/>
            <person name="Mondo S."/>
            <person name="Nolan M."/>
            <person name="Ohm R."/>
            <person name="Pangilinan J."/>
            <person name="Park H.-J."/>
            <person name="Ramirez L."/>
            <person name="Alfaro M."/>
            <person name="Sun H."/>
            <person name="Tritt A."/>
            <person name="Yoshinaga Y."/>
            <person name="Zwiers L.-H."/>
            <person name="Turgeon B."/>
            <person name="Goodwin S."/>
            <person name="Spatafora J."/>
            <person name="Crous P."/>
            <person name="Grigoriev I."/>
        </authorList>
    </citation>
    <scope>NUCLEOTIDE SEQUENCE</scope>
    <source>
        <strain evidence="2">CBS 110217</strain>
    </source>
</reference>
<protein>
    <submittedName>
        <fullName evidence="2">Uncharacterized protein</fullName>
    </submittedName>
</protein>
<feature type="region of interest" description="Disordered" evidence="1">
    <location>
        <begin position="193"/>
        <end position="371"/>
    </location>
</feature>
<gene>
    <name evidence="2" type="ORF">EK21DRAFT_118639</name>
</gene>
<evidence type="ECO:0000313" key="2">
    <source>
        <dbReference type="EMBL" id="KAF2023566.1"/>
    </source>
</evidence>